<protein>
    <recommendedName>
        <fullName evidence="5">Cadherin domain-containing protein</fullName>
    </recommendedName>
</protein>
<keyword evidence="7" id="KW-1185">Reference proteome</keyword>
<dbReference type="SUPFAM" id="SSF49313">
    <property type="entry name" value="Cadherin-like"/>
    <property type="match status" value="1"/>
</dbReference>
<feature type="compositionally biased region" description="Basic and acidic residues" evidence="3">
    <location>
        <begin position="153"/>
        <end position="163"/>
    </location>
</feature>
<dbReference type="InterPro" id="IPR014756">
    <property type="entry name" value="Ig_E-set"/>
</dbReference>
<feature type="chain" id="PRO_5047005091" description="Cadherin domain-containing protein" evidence="4">
    <location>
        <begin position="24"/>
        <end position="1439"/>
    </location>
</feature>
<dbReference type="InterPro" id="IPR001343">
    <property type="entry name" value="Hemolysn_Ca-bd"/>
</dbReference>
<dbReference type="PANTHER" id="PTHR38340">
    <property type="entry name" value="S-LAYER PROTEIN"/>
    <property type="match status" value="1"/>
</dbReference>
<dbReference type="InterPro" id="IPR011049">
    <property type="entry name" value="Serralysin-like_metalloprot_C"/>
</dbReference>
<comment type="caution">
    <text evidence="6">The sequence shown here is derived from an EMBL/GenBank/DDBJ whole genome shotgun (WGS) entry which is preliminary data.</text>
</comment>
<dbReference type="InterPro" id="IPR002909">
    <property type="entry name" value="IPT_dom"/>
</dbReference>
<dbReference type="PROSITE" id="PS00330">
    <property type="entry name" value="HEMOLYSIN_CALCIUM"/>
    <property type="match status" value="4"/>
</dbReference>
<evidence type="ECO:0000313" key="6">
    <source>
        <dbReference type="EMBL" id="GAA1100888.1"/>
    </source>
</evidence>
<feature type="domain" description="Cadherin" evidence="5">
    <location>
        <begin position="206"/>
        <end position="297"/>
    </location>
</feature>
<dbReference type="Pfam" id="PF00028">
    <property type="entry name" value="Cadherin"/>
    <property type="match status" value="1"/>
</dbReference>
<feature type="region of interest" description="Disordered" evidence="3">
    <location>
        <begin position="910"/>
        <end position="938"/>
    </location>
</feature>
<dbReference type="Pfam" id="PF17963">
    <property type="entry name" value="Big_9"/>
    <property type="match status" value="1"/>
</dbReference>
<proteinExistence type="predicted"/>
<dbReference type="Gene3D" id="2.60.40.10">
    <property type="entry name" value="Immunoglobulins"/>
    <property type="match status" value="1"/>
</dbReference>
<gene>
    <name evidence="6" type="ORF">GCM10009668_18720</name>
</gene>
<dbReference type="EMBL" id="BAAALG010000007">
    <property type="protein sequence ID" value="GAA1100888.1"/>
    <property type="molecule type" value="Genomic_DNA"/>
</dbReference>
<dbReference type="Pfam" id="PF00353">
    <property type="entry name" value="HemolysinCabind"/>
    <property type="match status" value="3"/>
</dbReference>
<dbReference type="Gene3D" id="2.150.10.10">
    <property type="entry name" value="Serralysin-like metalloprotease, C-terminal"/>
    <property type="match status" value="2"/>
</dbReference>
<feature type="signal peptide" evidence="4">
    <location>
        <begin position="1"/>
        <end position="23"/>
    </location>
</feature>
<dbReference type="SUPFAM" id="SSF81296">
    <property type="entry name" value="E set domains"/>
    <property type="match status" value="1"/>
</dbReference>
<dbReference type="Pfam" id="PF01833">
    <property type="entry name" value="TIG"/>
    <property type="match status" value="1"/>
</dbReference>
<dbReference type="Gene3D" id="2.60.40.3440">
    <property type="match status" value="1"/>
</dbReference>
<organism evidence="6 7">
    <name type="scientific">Nocardioides dubius</name>
    <dbReference type="NCBI Taxonomy" id="317019"/>
    <lineage>
        <taxon>Bacteria</taxon>
        <taxon>Bacillati</taxon>
        <taxon>Actinomycetota</taxon>
        <taxon>Actinomycetes</taxon>
        <taxon>Propionibacteriales</taxon>
        <taxon>Nocardioidaceae</taxon>
        <taxon>Nocardioides</taxon>
    </lineage>
</organism>
<evidence type="ECO:0000256" key="3">
    <source>
        <dbReference type="SAM" id="MobiDB-lite"/>
    </source>
</evidence>
<dbReference type="SMART" id="SM00112">
    <property type="entry name" value="CA"/>
    <property type="match status" value="1"/>
</dbReference>
<dbReference type="InterPro" id="IPR013783">
    <property type="entry name" value="Ig-like_fold"/>
</dbReference>
<evidence type="ECO:0000256" key="2">
    <source>
        <dbReference type="ARBA" id="ARBA00022525"/>
    </source>
</evidence>
<accession>A0ABN1TSI6</accession>
<dbReference type="PROSITE" id="PS50268">
    <property type="entry name" value="CADHERIN_2"/>
    <property type="match status" value="1"/>
</dbReference>
<evidence type="ECO:0000313" key="7">
    <source>
        <dbReference type="Proteomes" id="UP001501581"/>
    </source>
</evidence>
<name>A0ABN1TSI6_9ACTN</name>
<dbReference type="Proteomes" id="UP001501581">
    <property type="component" value="Unassembled WGS sequence"/>
</dbReference>
<sequence length="1439" mass="146291">MLVKVATVVAVFTSGWLVAPAAADPGAGAPENTNRCTIVGTDGDDVLRGTRGDDVICGLGGNDRIHGLGGDDVLHGGPGNDVLIGGPGNDHLRGGQGRDHLDGGTGNDLVRGGRGADTVIGGKGSDDVRGGIGTDVVAGGTGADRLAGGPGNDELRARERRGPSDTVVCGPGSDAVSADPFDRVTPSCEKVEQHRRPTAITLSGDEVAEEEPAGTFVGNLSATDPDTASTHTFALVPGSGTGTGSLRIDGARLVTTAPLDHETTPALTFAVRATDSTGLSIERPFTITVTDADEPASAVDDTFTVDEDSTPNPLDVLANDADPEGAPLSITTITSPAHGTAIRSGNAITYQPDPDFCSVEGATDSFTYTLSDGVTATVTVSVTCLPDAPVLETSAGTTAYAEGDPATAVDPGLTLSDVDLDGEITGATVAISAGFAAGQDVLALGGTHAGITASYAAGTLTLDGEATPAAYQAALRAVTYANGSEAPNTAGRTLSVHVVDDAGLDDSATRAVSVQAVNDAPVITAPASFSALEDAAAQLSGLSLADVDAGTSPLSVALAVVHGRLDLSSITGLTFLVGDGSSDAAMSFEGTLADVNAALAGMSYLANANYSGPETLSITVGDLGNTGSGGVQFDLAEIPVVVGQVNDAPSFTAGPNQTSIPNAEENGDPIGYVVDPWATAISAGPGEGSQTVSFTVSNSNNQLFGVQPSVGADGVLRFTPDPAQTGTATVTVRITDDGGTANGGTDTSAPQTFTITTVPPGPAITSIAPATLKPGESATLTGRQFSTTAANNVVTIGGVTAPVTEATATSLTVTVPCVPTGAGVPVKAVVDGVDTNTVSHPLQVIPRQLARGEATVITDPAEIGCNELASAAGPGRYVVSVFNSATSPSANAPFQLKGNVAGAVTPDVAPGRAAAAPRSDELAGPGAEASGDAIHGDDGAEALAAPGEDAHDELAVKNREQHRLLSEEFGTAGVKRRGAPRDSLASDLPSTRQFRVSDINASNICNSYYVASATRVYAEGKLVIYEDDATPAGLKAASNPAMADYYDKIGDQFNADMEPVVRNNFGDILRRDAVTDNNGVMVALSTPRLNNSFSGVAGFVVSCDQFPNDDTGSPAVGGPYTGSGLNGASNFGEFFYVYQPTVVGTGYTGATPDNWYRTVRSTFIHESKHVASMAARTANGAPLEEPWLEEGTARMAEELWARGAVYGVPWKGNTGYGTAAAPNSLYCDARPGAAECDALPARPASIMQRHFTSLYTLLFGTNARLLSPFGATASDNASYWYATSWSLLRYAIDRYGTSDAAFLTALTDSTSTGTANLAARTGVATDRLLGGWSLALAVDDYPGLLGASADVQIPTWNFRSIFAGMNADFPSTYSLPYPQVPVEYGFGPFSASAITTLRGGGFLSYQISGTQTEAQLLQLTSNTGGAPASTLRLAITRVE</sequence>
<dbReference type="SUPFAM" id="SSF51120">
    <property type="entry name" value="beta-Roll"/>
    <property type="match status" value="1"/>
</dbReference>
<evidence type="ECO:0000256" key="4">
    <source>
        <dbReference type="SAM" id="SignalP"/>
    </source>
</evidence>
<evidence type="ECO:0000256" key="1">
    <source>
        <dbReference type="ARBA" id="ARBA00004613"/>
    </source>
</evidence>
<dbReference type="InterPro" id="IPR050557">
    <property type="entry name" value="RTX_toxin/Mannuronan_C5-epim"/>
</dbReference>
<reference evidence="6 7" key="1">
    <citation type="journal article" date="2019" name="Int. J. Syst. Evol. Microbiol.">
        <title>The Global Catalogue of Microorganisms (GCM) 10K type strain sequencing project: providing services to taxonomists for standard genome sequencing and annotation.</title>
        <authorList>
            <consortium name="The Broad Institute Genomics Platform"/>
            <consortium name="The Broad Institute Genome Sequencing Center for Infectious Disease"/>
            <person name="Wu L."/>
            <person name="Ma J."/>
        </authorList>
    </citation>
    <scope>NUCLEOTIDE SEQUENCE [LARGE SCALE GENOMIC DNA]</scope>
    <source>
        <strain evidence="6 7">JCM 13008</strain>
    </source>
</reference>
<dbReference type="CDD" id="cd11304">
    <property type="entry name" value="Cadherin_repeat"/>
    <property type="match status" value="1"/>
</dbReference>
<keyword evidence="4" id="KW-0732">Signal</keyword>
<dbReference type="InterPro" id="IPR002126">
    <property type="entry name" value="Cadherin-like_dom"/>
</dbReference>
<dbReference type="InterPro" id="IPR018511">
    <property type="entry name" value="Hemolysin-typ_Ca-bd_CS"/>
</dbReference>
<feature type="region of interest" description="Disordered" evidence="3">
    <location>
        <begin position="138"/>
        <end position="182"/>
    </location>
</feature>
<keyword evidence="2" id="KW-0964">Secreted</keyword>
<dbReference type="InterPro" id="IPR015919">
    <property type="entry name" value="Cadherin-like_sf"/>
</dbReference>
<dbReference type="PRINTS" id="PR00313">
    <property type="entry name" value="CABNDNGRPT"/>
</dbReference>
<dbReference type="Gene3D" id="2.60.40.60">
    <property type="entry name" value="Cadherins"/>
    <property type="match status" value="1"/>
</dbReference>
<comment type="subcellular location">
    <subcellularLocation>
        <location evidence="1">Secreted</location>
    </subcellularLocation>
</comment>
<evidence type="ECO:0000259" key="5">
    <source>
        <dbReference type="PROSITE" id="PS50268"/>
    </source>
</evidence>
<dbReference type="PANTHER" id="PTHR38340:SF1">
    <property type="entry name" value="S-LAYER PROTEIN"/>
    <property type="match status" value="1"/>
</dbReference>